<keyword evidence="2" id="KW-1003">Cell membrane</keyword>
<evidence type="ECO:0000256" key="4">
    <source>
        <dbReference type="ARBA" id="ARBA00022989"/>
    </source>
</evidence>
<evidence type="ECO:0000259" key="7">
    <source>
        <dbReference type="Pfam" id="PF13396"/>
    </source>
</evidence>
<evidence type="ECO:0000256" key="6">
    <source>
        <dbReference type="SAM" id="Phobius"/>
    </source>
</evidence>
<evidence type="ECO:0000256" key="1">
    <source>
        <dbReference type="ARBA" id="ARBA00004651"/>
    </source>
</evidence>
<dbReference type="RefSeq" id="WP_191780085.1">
    <property type="nucleotide sequence ID" value="NZ_JACSQV010000002.1"/>
</dbReference>
<reference evidence="8 9" key="1">
    <citation type="submission" date="2020-08" db="EMBL/GenBank/DDBJ databases">
        <title>A Genomic Blueprint of the Chicken Gut Microbiome.</title>
        <authorList>
            <person name="Gilroy R."/>
            <person name="Ravi A."/>
            <person name="Getino M."/>
            <person name="Pursley I."/>
            <person name="Horton D.L."/>
            <person name="Alikhan N.-F."/>
            <person name="Baker D."/>
            <person name="Gharbi K."/>
            <person name="Hall N."/>
            <person name="Watson M."/>
            <person name="Adriaenssens E.M."/>
            <person name="Foster-Nyarko E."/>
            <person name="Jarju S."/>
            <person name="Secka A."/>
            <person name="Antonio M."/>
            <person name="Oren A."/>
            <person name="Chaudhuri R."/>
            <person name="La Ragione R.M."/>
            <person name="Hildebrand F."/>
            <person name="Pallen M.J."/>
        </authorList>
    </citation>
    <scope>NUCLEOTIDE SEQUENCE [LARGE SCALE GENOMIC DNA]</scope>
    <source>
        <strain evidence="8 9">Sa3CUA2</strain>
    </source>
</reference>
<dbReference type="EMBL" id="JACSQV010000002">
    <property type="protein sequence ID" value="MBD7917177.1"/>
    <property type="molecule type" value="Genomic_DNA"/>
</dbReference>
<sequence length="71" mass="7758">MEMPLVPAFYDVVWSIAVLLVLPLTVVALMRWRSQDRPTRAALLWVLVILLLPGLGAAVFLAVSSRGRTAG</sequence>
<accession>A0ABR8Q9T0</accession>
<evidence type="ECO:0000313" key="8">
    <source>
        <dbReference type="EMBL" id="MBD7917177.1"/>
    </source>
</evidence>
<protein>
    <submittedName>
        <fullName evidence="8">PLDc N-terminal domain-containing protein</fullName>
    </submittedName>
</protein>
<gene>
    <name evidence="8" type="ORF">H9657_02650</name>
</gene>
<evidence type="ECO:0000256" key="5">
    <source>
        <dbReference type="ARBA" id="ARBA00023136"/>
    </source>
</evidence>
<keyword evidence="4 6" id="KW-1133">Transmembrane helix</keyword>
<feature type="transmembrane region" description="Helical" evidence="6">
    <location>
        <begin position="42"/>
        <end position="63"/>
    </location>
</feature>
<feature type="domain" description="Cardiolipin synthase N-terminal" evidence="7">
    <location>
        <begin position="24"/>
        <end position="63"/>
    </location>
</feature>
<proteinExistence type="predicted"/>
<feature type="transmembrane region" description="Helical" evidence="6">
    <location>
        <begin position="12"/>
        <end position="30"/>
    </location>
</feature>
<dbReference type="InterPro" id="IPR027379">
    <property type="entry name" value="CLS_N"/>
</dbReference>
<comment type="caution">
    <text evidence="8">The sequence shown here is derived from an EMBL/GenBank/DDBJ whole genome shotgun (WGS) entry which is preliminary data.</text>
</comment>
<keyword evidence="5 6" id="KW-0472">Membrane</keyword>
<organism evidence="8 9">
    <name type="scientific">Cellulomonas avistercoris</name>
    <dbReference type="NCBI Taxonomy" id="2762242"/>
    <lineage>
        <taxon>Bacteria</taxon>
        <taxon>Bacillati</taxon>
        <taxon>Actinomycetota</taxon>
        <taxon>Actinomycetes</taxon>
        <taxon>Micrococcales</taxon>
        <taxon>Cellulomonadaceae</taxon>
        <taxon>Cellulomonas</taxon>
    </lineage>
</organism>
<comment type="subcellular location">
    <subcellularLocation>
        <location evidence="1">Cell membrane</location>
        <topology evidence="1">Multi-pass membrane protein</topology>
    </subcellularLocation>
</comment>
<keyword evidence="3 6" id="KW-0812">Transmembrane</keyword>
<dbReference type="Pfam" id="PF13396">
    <property type="entry name" value="PLDc_N"/>
    <property type="match status" value="1"/>
</dbReference>
<evidence type="ECO:0000256" key="2">
    <source>
        <dbReference type="ARBA" id="ARBA00022475"/>
    </source>
</evidence>
<name>A0ABR8Q9T0_9CELL</name>
<dbReference type="Proteomes" id="UP000604241">
    <property type="component" value="Unassembled WGS sequence"/>
</dbReference>
<keyword evidence="9" id="KW-1185">Reference proteome</keyword>
<evidence type="ECO:0000313" key="9">
    <source>
        <dbReference type="Proteomes" id="UP000604241"/>
    </source>
</evidence>
<evidence type="ECO:0000256" key="3">
    <source>
        <dbReference type="ARBA" id="ARBA00022692"/>
    </source>
</evidence>